<dbReference type="InterPro" id="IPR036705">
    <property type="entry name" value="Ribosyl_crysJ1_sf"/>
</dbReference>
<dbReference type="Pfam" id="PF03747">
    <property type="entry name" value="ADP_ribosyl_GH"/>
    <property type="match status" value="1"/>
</dbReference>
<reference evidence="1" key="1">
    <citation type="submission" date="2019-08" db="EMBL/GenBank/DDBJ databases">
        <authorList>
            <person name="Kucharzyk K."/>
            <person name="Murdoch R.W."/>
            <person name="Higgins S."/>
            <person name="Loffler F."/>
        </authorList>
    </citation>
    <scope>NUCLEOTIDE SEQUENCE</scope>
</reference>
<comment type="caution">
    <text evidence="1">The sequence shown here is derived from an EMBL/GenBank/DDBJ whole genome shotgun (WGS) entry which is preliminary data.</text>
</comment>
<protein>
    <recommendedName>
        <fullName evidence="2">ADP-ribosyl-[dinitrogen reductase] glycohydrolase</fullName>
    </recommendedName>
</protein>
<dbReference type="Gene3D" id="1.10.4080.10">
    <property type="entry name" value="ADP-ribosylation/Crystallin J1"/>
    <property type="match status" value="1"/>
</dbReference>
<sequence>MRTLAPTLYALAKNLDRRQMLEMVVTCLTPTHYTSQALEAACAYACAVAEAVQGGSVAEIIEAAYEGGRYGLSQAPYQACAASSLGRLTFLVEYLKGEHSEDELLGFLYSVLGTGLESADVFSSVFALFLYDPGQTFRSICLATRVGGDTDTIAALVGALNRSYTLDSPIPASVLDTVYRVNNLNLVELSEALKG</sequence>
<dbReference type="EMBL" id="VSSQ01019383">
    <property type="protein sequence ID" value="MPM63388.1"/>
    <property type="molecule type" value="Genomic_DNA"/>
</dbReference>
<dbReference type="AlphaFoldDB" id="A0A645BEA3"/>
<dbReference type="SUPFAM" id="SSF101478">
    <property type="entry name" value="ADP-ribosylglycohydrolase"/>
    <property type="match status" value="1"/>
</dbReference>
<gene>
    <name evidence="1" type="ORF">SDC9_110268</name>
</gene>
<accession>A0A645BEA3</accession>
<dbReference type="InterPro" id="IPR005502">
    <property type="entry name" value="Ribosyl_crysJ1"/>
</dbReference>
<evidence type="ECO:0000313" key="1">
    <source>
        <dbReference type="EMBL" id="MPM63388.1"/>
    </source>
</evidence>
<evidence type="ECO:0008006" key="2">
    <source>
        <dbReference type="Google" id="ProtNLM"/>
    </source>
</evidence>
<organism evidence="1">
    <name type="scientific">bioreactor metagenome</name>
    <dbReference type="NCBI Taxonomy" id="1076179"/>
    <lineage>
        <taxon>unclassified sequences</taxon>
        <taxon>metagenomes</taxon>
        <taxon>ecological metagenomes</taxon>
    </lineage>
</organism>
<proteinExistence type="predicted"/>
<name>A0A645BEA3_9ZZZZ</name>